<dbReference type="AlphaFoldDB" id="A0A0A5G3T2"/>
<keyword evidence="3" id="KW-1185">Reference proteome</keyword>
<feature type="transmembrane region" description="Helical" evidence="1">
    <location>
        <begin position="51"/>
        <end position="73"/>
    </location>
</feature>
<evidence type="ECO:0000256" key="1">
    <source>
        <dbReference type="SAM" id="Phobius"/>
    </source>
</evidence>
<sequence length="227" mass="26315">MKNEVGFMGGIYAVCEWFMQFSLVNIQWFLFNIPIALLLINVIYIQSVEQFVYVMMPVALLVPVLFFPASVAVMCKAREWVRKEEMEDRTRTFIHYYKENYKHSMLGGTIFTVLWGILVLDIIYFTGRNVMLMNIFLAFSILLFVFTVNFFIVSAHFDMKLGIKLKQSLLLTLGSPKLFITIAVSLGIILYISLYIFPLLIPFFTCSMMAFLAFAAFYRLQKEVVGE</sequence>
<evidence type="ECO:0008006" key="4">
    <source>
        <dbReference type="Google" id="ProtNLM"/>
    </source>
</evidence>
<evidence type="ECO:0000313" key="2">
    <source>
        <dbReference type="EMBL" id="KGX87781.1"/>
    </source>
</evidence>
<gene>
    <name evidence="2" type="ORF">N784_14335</name>
</gene>
<dbReference type="STRING" id="1385512.N784_14335"/>
<feature type="transmembrane region" description="Helical" evidence="1">
    <location>
        <begin position="131"/>
        <end position="157"/>
    </location>
</feature>
<reference evidence="2 3" key="1">
    <citation type="submission" date="2013-08" db="EMBL/GenBank/DDBJ databases">
        <authorList>
            <person name="Huang J."/>
            <person name="Wang G."/>
        </authorList>
    </citation>
    <scope>NUCLEOTIDE SEQUENCE [LARGE SCALE GENOMIC DNA]</scope>
    <source>
        <strain evidence="2 3">JSM 072002</strain>
    </source>
</reference>
<dbReference type="RefSeq" id="WP_036833181.1">
    <property type="nucleotide sequence ID" value="NZ_AVPG01000005.1"/>
</dbReference>
<comment type="caution">
    <text evidence="2">The sequence shown here is derived from an EMBL/GenBank/DDBJ whole genome shotgun (WGS) entry which is preliminary data.</text>
</comment>
<accession>A0A0A5G3T2</accession>
<keyword evidence="1" id="KW-0812">Transmembrane</keyword>
<keyword evidence="1" id="KW-0472">Membrane</keyword>
<organism evidence="2 3">
    <name type="scientific">Pontibacillus litoralis JSM 072002</name>
    <dbReference type="NCBI Taxonomy" id="1385512"/>
    <lineage>
        <taxon>Bacteria</taxon>
        <taxon>Bacillati</taxon>
        <taxon>Bacillota</taxon>
        <taxon>Bacilli</taxon>
        <taxon>Bacillales</taxon>
        <taxon>Bacillaceae</taxon>
        <taxon>Pontibacillus</taxon>
    </lineage>
</organism>
<feature type="transmembrane region" description="Helical" evidence="1">
    <location>
        <begin position="169"/>
        <end position="193"/>
    </location>
</feature>
<dbReference type="eggNOG" id="COG5578">
    <property type="taxonomic scope" value="Bacteria"/>
</dbReference>
<keyword evidence="1" id="KW-1133">Transmembrane helix</keyword>
<feature type="transmembrane region" description="Helical" evidence="1">
    <location>
        <begin position="199"/>
        <end position="218"/>
    </location>
</feature>
<proteinExistence type="predicted"/>
<feature type="transmembrane region" description="Helical" evidence="1">
    <location>
        <begin position="28"/>
        <end position="45"/>
    </location>
</feature>
<feature type="transmembrane region" description="Helical" evidence="1">
    <location>
        <begin position="105"/>
        <end position="125"/>
    </location>
</feature>
<dbReference type="EMBL" id="AVPG01000005">
    <property type="protein sequence ID" value="KGX87781.1"/>
    <property type="molecule type" value="Genomic_DNA"/>
</dbReference>
<dbReference type="Proteomes" id="UP000030401">
    <property type="component" value="Unassembled WGS sequence"/>
</dbReference>
<name>A0A0A5G3T2_9BACI</name>
<dbReference type="OrthoDB" id="2182676at2"/>
<dbReference type="Pfam" id="PF04854">
    <property type="entry name" value="DUF624"/>
    <property type="match status" value="1"/>
</dbReference>
<evidence type="ECO:0000313" key="3">
    <source>
        <dbReference type="Proteomes" id="UP000030401"/>
    </source>
</evidence>
<dbReference type="InterPro" id="IPR006938">
    <property type="entry name" value="DUF624"/>
</dbReference>
<protein>
    <recommendedName>
        <fullName evidence="4">DUF624 domain-containing protein</fullName>
    </recommendedName>
</protein>